<organism evidence="11 12">
    <name type="scientific">Coccomyxa viridis</name>
    <dbReference type="NCBI Taxonomy" id="1274662"/>
    <lineage>
        <taxon>Eukaryota</taxon>
        <taxon>Viridiplantae</taxon>
        <taxon>Chlorophyta</taxon>
        <taxon>core chlorophytes</taxon>
        <taxon>Trebouxiophyceae</taxon>
        <taxon>Trebouxiophyceae incertae sedis</taxon>
        <taxon>Coccomyxaceae</taxon>
        <taxon>Coccomyxa</taxon>
    </lineage>
</organism>
<dbReference type="InterPro" id="IPR001431">
    <property type="entry name" value="Pept_M16_Zn_BS"/>
</dbReference>
<dbReference type="SUPFAM" id="SSF63411">
    <property type="entry name" value="LuxS/MPP-like metallohydrolase"/>
    <property type="match status" value="4"/>
</dbReference>
<evidence type="ECO:0000256" key="1">
    <source>
        <dbReference type="ARBA" id="ARBA00007261"/>
    </source>
</evidence>
<evidence type="ECO:0000256" key="2">
    <source>
        <dbReference type="ARBA" id="ARBA00022670"/>
    </source>
</evidence>
<feature type="domain" description="Peptidase M16 N-terminal" evidence="9">
    <location>
        <begin position="47"/>
        <end position="165"/>
    </location>
</feature>
<keyword evidence="8" id="KW-0472">Membrane</keyword>
<dbReference type="InterPro" id="IPR011249">
    <property type="entry name" value="Metalloenz_LuxS/M16"/>
</dbReference>
<keyword evidence="8" id="KW-0812">Transmembrane</keyword>
<evidence type="ECO:0000313" key="12">
    <source>
        <dbReference type="Proteomes" id="UP001497392"/>
    </source>
</evidence>
<keyword evidence="5" id="KW-0862">Zinc</keyword>
<keyword evidence="6" id="KW-0482">Metalloprotease</keyword>
<keyword evidence="3" id="KW-0479">Metal-binding</keyword>
<dbReference type="Pfam" id="PF00675">
    <property type="entry name" value="Peptidase_M16"/>
    <property type="match status" value="1"/>
</dbReference>
<dbReference type="Pfam" id="PF05193">
    <property type="entry name" value="Peptidase_M16_C"/>
    <property type="match status" value="2"/>
</dbReference>
<feature type="transmembrane region" description="Helical" evidence="8">
    <location>
        <begin position="1001"/>
        <end position="1021"/>
    </location>
</feature>
<protein>
    <submittedName>
        <fullName evidence="11">G4987 protein</fullName>
    </submittedName>
</protein>
<comment type="caution">
    <text evidence="11">The sequence shown here is derived from an EMBL/GenBank/DDBJ whole genome shotgun (WGS) entry which is preliminary data.</text>
</comment>
<keyword evidence="4" id="KW-0378">Hydrolase</keyword>
<sequence>MAAAEFRALPAEPLSEEAWDSPCPLGPDDLLSGHFESGMRYYVRAVKKPKDRASIALAVRIGSVVEEEHERGIAHIVEHLAFNATEKYESHELVSLLESLGCPFGACQNAYTSVDETVYELDVPTDEGLKPLEEALDMIAQFAHAIRCADGDLAKERGAVLEEWRSGRDSVGRTHEAHWKTLLEGTKYAERLPIGLKEIVETVPASTVHAFYRRWYRPENMAVIIAGDFDPAAVKQLIEAAMSNCHWPSVASPTPIPEYRLVPHSAPRYSVFTDKEAQQAQVHVTFKHEALPCATPRHYRRALTEDIFQTALNKRFFRISRQRHPPFYAAEAGTEGITQTIRAMVLTAVVQDGHAAEGLEAILTEVARVRAYGFSERELKYTHDYLLADYESLYVERDQVYAQEIRAEYVRHFLSDEFVVGREKEARLFKSIIDKITAEDVQQVAEQLRSSASCVVKAVSHRRGVSEEELAAVVARVDAAEREGTLERWAQEDAPTAVIPEGQEPQPGTIEGRRHWPELDATVLQLGNGMKVFYKVTEFMDDQILMTGFAPGGLSQAPQSFFRTASLSAPLAQEQGIFGIKPEVMGDILMGKRCDLKTDHGAFWRRFAGEQSPENLETAMQLVHKLFTTTLEPIPGELDTYMRNLRDMLEAQLRNPAQRFMARVRQVCYEGCYYFEPPTVADLDKLDLPAAFRYFSRSFQNPAEFTLCFTGSLKVEEFERLVQQYLASIPVPEDGEPVPVSLVDITPLPGSFPKGVITEIVRAPMISPMAEALISFPVEISLKDAVSATLETNWTTLCTMVLENRLMSVMRFQKGDVYGVHVSRFAGKTAPSEMVVSKQDASISFQCSPANAQRLVQLALSQLADLQEKGPTAEEVAKVTKVEQRKWETVLQENLFWHELLVNMLQHREYFKTGDLDKAFLMRKECRAKVNAEASPETMHAAFQRLFPMPCRSRHVALCLLPQQPLAARLVSPPTAATVCRPASIIAEASRAILPSRDKPAAYWVTTAVILAGALTGLALLRKR</sequence>
<feature type="domain" description="Peptidase M16 C-terminal" evidence="10">
    <location>
        <begin position="692"/>
        <end position="879"/>
    </location>
</feature>
<evidence type="ECO:0000256" key="3">
    <source>
        <dbReference type="ARBA" id="ARBA00022723"/>
    </source>
</evidence>
<reference evidence="11 12" key="1">
    <citation type="submission" date="2024-06" db="EMBL/GenBank/DDBJ databases">
        <authorList>
            <person name="Kraege A."/>
            <person name="Thomma B."/>
        </authorList>
    </citation>
    <scope>NUCLEOTIDE SEQUENCE [LARGE SCALE GENOMIC DNA]</scope>
</reference>
<dbReference type="PROSITE" id="PS00143">
    <property type="entry name" value="INSULINASE"/>
    <property type="match status" value="1"/>
</dbReference>
<keyword evidence="8" id="KW-1133">Transmembrane helix</keyword>
<evidence type="ECO:0000256" key="8">
    <source>
        <dbReference type="SAM" id="Phobius"/>
    </source>
</evidence>
<proteinExistence type="inferred from homology"/>
<dbReference type="InterPro" id="IPR011765">
    <property type="entry name" value="Pept_M16_N"/>
</dbReference>
<dbReference type="PANTHER" id="PTHR43690:SF34">
    <property type="entry name" value="ZINC PROTEASE PQQL-LIKE"/>
    <property type="match status" value="1"/>
</dbReference>
<evidence type="ECO:0000256" key="5">
    <source>
        <dbReference type="ARBA" id="ARBA00022833"/>
    </source>
</evidence>
<dbReference type="PANTHER" id="PTHR43690">
    <property type="entry name" value="NARDILYSIN"/>
    <property type="match status" value="1"/>
</dbReference>
<gene>
    <name evidence="11" type="primary">g4987</name>
    <name evidence="11" type="ORF">VP750_LOCUS4255</name>
</gene>
<accession>A0ABP1FT36</accession>
<keyword evidence="2" id="KW-0645">Protease</keyword>
<dbReference type="EMBL" id="CAXHTA020000007">
    <property type="protein sequence ID" value="CAL5222596.1"/>
    <property type="molecule type" value="Genomic_DNA"/>
</dbReference>
<dbReference type="Gene3D" id="3.30.830.10">
    <property type="entry name" value="Metalloenzyme, LuxS/M16 peptidase-like"/>
    <property type="match status" value="4"/>
</dbReference>
<evidence type="ECO:0000256" key="6">
    <source>
        <dbReference type="ARBA" id="ARBA00023049"/>
    </source>
</evidence>
<evidence type="ECO:0000313" key="11">
    <source>
        <dbReference type="EMBL" id="CAL5222596.1"/>
    </source>
</evidence>
<comment type="similarity">
    <text evidence="1 7">Belongs to the peptidase M16 family.</text>
</comment>
<name>A0ABP1FT36_9CHLO</name>
<evidence type="ECO:0000259" key="9">
    <source>
        <dbReference type="Pfam" id="PF00675"/>
    </source>
</evidence>
<feature type="domain" description="Peptidase M16 C-terminal" evidence="10">
    <location>
        <begin position="206"/>
        <end position="381"/>
    </location>
</feature>
<dbReference type="Proteomes" id="UP001497392">
    <property type="component" value="Unassembled WGS sequence"/>
</dbReference>
<dbReference type="InterPro" id="IPR050626">
    <property type="entry name" value="Peptidase_M16"/>
</dbReference>
<evidence type="ECO:0000259" key="10">
    <source>
        <dbReference type="Pfam" id="PF05193"/>
    </source>
</evidence>
<evidence type="ECO:0000256" key="4">
    <source>
        <dbReference type="ARBA" id="ARBA00022801"/>
    </source>
</evidence>
<keyword evidence="12" id="KW-1185">Reference proteome</keyword>
<dbReference type="InterPro" id="IPR007863">
    <property type="entry name" value="Peptidase_M16_C"/>
</dbReference>
<evidence type="ECO:0000256" key="7">
    <source>
        <dbReference type="RuleBase" id="RU004447"/>
    </source>
</evidence>